<feature type="non-terminal residue" evidence="1">
    <location>
        <position position="35"/>
    </location>
</feature>
<feature type="non-terminal residue" evidence="1">
    <location>
        <position position="1"/>
    </location>
</feature>
<dbReference type="Gene3D" id="3.40.50.720">
    <property type="entry name" value="NAD(P)-binding Rossmann-like Domain"/>
    <property type="match status" value="1"/>
</dbReference>
<proteinExistence type="predicted"/>
<evidence type="ECO:0000313" key="1">
    <source>
        <dbReference type="EMBL" id="SVB27309.1"/>
    </source>
</evidence>
<name>A0A382CN76_9ZZZZ</name>
<accession>A0A382CN76</accession>
<dbReference type="AlphaFoldDB" id="A0A382CN76"/>
<dbReference type="SUPFAM" id="SSF51735">
    <property type="entry name" value="NAD(P)-binding Rossmann-fold domains"/>
    <property type="match status" value="1"/>
</dbReference>
<evidence type="ECO:0008006" key="2">
    <source>
        <dbReference type="Google" id="ProtNLM"/>
    </source>
</evidence>
<protein>
    <recommendedName>
        <fullName evidence="2">NAD-dependent epimerase/dehydratase domain-containing protein</fullName>
    </recommendedName>
</protein>
<dbReference type="InterPro" id="IPR036291">
    <property type="entry name" value="NAD(P)-bd_dom_sf"/>
</dbReference>
<dbReference type="EMBL" id="UINC01035229">
    <property type="protein sequence ID" value="SVB27309.1"/>
    <property type="molecule type" value="Genomic_DNA"/>
</dbReference>
<organism evidence="1">
    <name type="scientific">marine metagenome</name>
    <dbReference type="NCBI Taxonomy" id="408172"/>
    <lineage>
        <taxon>unclassified sequences</taxon>
        <taxon>metagenomes</taxon>
        <taxon>ecological metagenomes</taxon>
    </lineage>
</organism>
<sequence length="35" mass="3530">VKNRNIVITGSSGLLGSQYANTLSAAGANVILVDL</sequence>
<reference evidence="1" key="1">
    <citation type="submission" date="2018-05" db="EMBL/GenBank/DDBJ databases">
        <authorList>
            <person name="Lanie J.A."/>
            <person name="Ng W.-L."/>
            <person name="Kazmierczak K.M."/>
            <person name="Andrzejewski T.M."/>
            <person name="Davidsen T.M."/>
            <person name="Wayne K.J."/>
            <person name="Tettelin H."/>
            <person name="Glass J.I."/>
            <person name="Rusch D."/>
            <person name="Podicherti R."/>
            <person name="Tsui H.-C.T."/>
            <person name="Winkler M.E."/>
        </authorList>
    </citation>
    <scope>NUCLEOTIDE SEQUENCE</scope>
</reference>
<gene>
    <name evidence="1" type="ORF">METZ01_LOCUS180163</name>
</gene>